<organism evidence="2 3">
    <name type="scientific">Shewanella youngdeokensis</name>
    <dbReference type="NCBI Taxonomy" id="2999068"/>
    <lineage>
        <taxon>Bacteria</taxon>
        <taxon>Pseudomonadati</taxon>
        <taxon>Pseudomonadota</taxon>
        <taxon>Gammaproteobacteria</taxon>
        <taxon>Alteromonadales</taxon>
        <taxon>Shewanellaceae</taxon>
        <taxon>Shewanella</taxon>
    </lineage>
</organism>
<evidence type="ECO:0000259" key="1">
    <source>
        <dbReference type="Pfam" id="PF20250"/>
    </source>
</evidence>
<evidence type="ECO:0000313" key="3">
    <source>
        <dbReference type="Proteomes" id="UP001529491"/>
    </source>
</evidence>
<dbReference type="Pfam" id="PF20250">
    <property type="entry name" value="FapA_N"/>
    <property type="match status" value="1"/>
</dbReference>
<sequence length="557" mass="60345">MLNPEQLELSSDGSKAELTLIPNIHGPIIDKEIADLLALPAFCNLYPHDDVIQNTIKKVNDLSGHDDGKKPLTVTIAQRKDAIISFEISEDKMQATMTLTAAYGGKGITLKDILQSLKAEKIKLGLSKKKIELSLKQFALLHPGEQCSHQIAHGRLAVNGTPATLERKVMLARERLLQPQEKGDGTVDMRDLGSVIMVKPGSALILKHPATSGVDGYNVCGSKLLAKAGKDVKLVAGDGSKFCDTNPNLLVGVVAGQPVETKQGMQVDDVLQIKDVNVGYGNVDFKGSVLVTGDICEGMVVKSSGDITVLGFVDSATLIAQGDITVSKGVIGRQLKGNALSTTLKAKGQISAQFVQYSNLEAQGDILVTKQLLHSHAKTEQKLTVCDANNRRGDLVGGIVEVKKGIKVRSIGATAGTKTEIICAMNIGELKQDVTQLIDSSKSMTIAINNIQGQLGKLPPKAQWQDDEMMVEQVKGMLEEKRRIISIKQEQDAELASVQQEISGYYSNYRIDVLKQLFPNVELRIGGAFTRTQREHGPCCITNNNQEIDFDYSIKKK</sequence>
<dbReference type="InterPro" id="IPR005646">
    <property type="entry name" value="FapA"/>
</dbReference>
<dbReference type="PANTHER" id="PTHR38032:SF1">
    <property type="entry name" value="RNA-BINDING PROTEIN KHPB N-TERMINAL DOMAIN-CONTAINING PROTEIN"/>
    <property type="match status" value="1"/>
</dbReference>
<evidence type="ECO:0000313" key="2">
    <source>
        <dbReference type="EMBL" id="WOT05590.1"/>
    </source>
</evidence>
<dbReference type="EMBL" id="CP136522">
    <property type="protein sequence ID" value="WOT05590.1"/>
    <property type="molecule type" value="Genomic_DNA"/>
</dbReference>
<keyword evidence="3" id="KW-1185">Reference proteome</keyword>
<accession>A0ABZ0K1I0</accession>
<dbReference type="InterPro" id="IPR046865">
    <property type="entry name" value="FapA_b_solenoid"/>
</dbReference>
<dbReference type="RefSeq" id="WP_310469853.1">
    <property type="nucleotide sequence ID" value="NZ_CP136522.1"/>
</dbReference>
<dbReference type="InterPro" id="IPR046866">
    <property type="entry name" value="FapA_N"/>
</dbReference>
<dbReference type="PANTHER" id="PTHR38032">
    <property type="entry name" value="POLYMERASE-RELATED"/>
    <property type="match status" value="1"/>
</dbReference>
<dbReference type="Pfam" id="PF03961">
    <property type="entry name" value="FapA"/>
    <property type="match status" value="1"/>
</dbReference>
<name>A0ABZ0K1I0_9GAMM</name>
<proteinExistence type="predicted"/>
<feature type="domain" description="Flagellar Assembly Protein A N-terminal region" evidence="1">
    <location>
        <begin position="84"/>
        <end position="262"/>
    </location>
</feature>
<protein>
    <submittedName>
        <fullName evidence="2">FapA family protein</fullName>
    </submittedName>
</protein>
<reference evidence="2 3" key="1">
    <citation type="submission" date="2023-10" db="EMBL/GenBank/DDBJ databases">
        <title>Complete genome sequence of Shewanella sp. DAU334.</title>
        <authorList>
            <person name="Lee Y.-S."/>
            <person name="Jeong H.-R."/>
            <person name="Hwang E.-J."/>
            <person name="Choi Y.-L."/>
            <person name="Kim G.-D."/>
        </authorList>
    </citation>
    <scope>NUCLEOTIDE SEQUENCE [LARGE SCALE GENOMIC DNA]</scope>
    <source>
        <strain evidence="2 3">DAU334</strain>
    </source>
</reference>
<dbReference type="Proteomes" id="UP001529491">
    <property type="component" value="Chromosome"/>
</dbReference>
<gene>
    <name evidence="2" type="ORF">RGE70_01810</name>
</gene>